<dbReference type="Pfam" id="PF10067">
    <property type="entry name" value="DUF2306"/>
    <property type="match status" value="1"/>
</dbReference>
<organism evidence="2 3">
    <name type="scientific">Daldinia eschscholtzii</name>
    <dbReference type="NCBI Taxonomy" id="292717"/>
    <lineage>
        <taxon>Eukaryota</taxon>
        <taxon>Fungi</taxon>
        <taxon>Dikarya</taxon>
        <taxon>Ascomycota</taxon>
        <taxon>Pezizomycotina</taxon>
        <taxon>Sordariomycetes</taxon>
        <taxon>Xylariomycetidae</taxon>
        <taxon>Xylariales</taxon>
        <taxon>Hypoxylaceae</taxon>
        <taxon>Daldinia</taxon>
    </lineage>
</organism>
<keyword evidence="1" id="KW-0472">Membrane</keyword>
<feature type="transmembrane region" description="Helical" evidence="1">
    <location>
        <begin position="91"/>
        <end position="111"/>
    </location>
</feature>
<evidence type="ECO:0000256" key="1">
    <source>
        <dbReference type="SAM" id="Phobius"/>
    </source>
</evidence>
<feature type="transmembrane region" description="Helical" evidence="1">
    <location>
        <begin position="123"/>
        <end position="141"/>
    </location>
</feature>
<feature type="transmembrane region" description="Helical" evidence="1">
    <location>
        <begin position="191"/>
        <end position="212"/>
    </location>
</feature>
<feature type="transmembrane region" description="Helical" evidence="1">
    <location>
        <begin position="280"/>
        <end position="299"/>
    </location>
</feature>
<reference evidence="2 3" key="1">
    <citation type="journal article" date="2024" name="Front Chem Biol">
        <title>Unveiling the potential of Daldinia eschscholtzii MFLUCC 19-0629 through bioactivity and bioinformatics studies for enhanced sustainable agriculture production.</title>
        <authorList>
            <person name="Brooks S."/>
            <person name="Weaver J.A."/>
            <person name="Klomchit A."/>
            <person name="Alharthi S.A."/>
            <person name="Onlamun T."/>
            <person name="Nurani R."/>
            <person name="Vong T.K."/>
            <person name="Alberti F."/>
            <person name="Greco C."/>
        </authorList>
    </citation>
    <scope>NUCLEOTIDE SEQUENCE [LARGE SCALE GENOMIC DNA]</scope>
    <source>
        <strain evidence="2">MFLUCC 19-0629</strain>
    </source>
</reference>
<sequence>MAVSTSQPPSAPGVVTQLARSVGFSKAYNFWLWAVFGGILLGFSVSRLRYLDFYGVFCSGPGMAKGNMGAATPGECFYYLNLTLGQIAIRTHLWCVLPAALLAFGQFVPIFRRKALWLHRINGWISTVLSLIGAFSALPMLKHTMGGSTETQSMNLLLLVIFVTAVYRGIVAAKNHRIQEHRDYMLRAWSYGGSVITLRIIMLITSITMSYMGNWYVAIPCDKIEYLMDAQNATMAEYQAKYPDCAPQWSGEDPDRHIAVRVYVLEDDPVGVAAAHSHCFAMSGYVAIILHFVITEYYIRLTSPDRKVSKAINAGETNGVAKKVE</sequence>
<accession>A0AAX6MM95</accession>
<keyword evidence="1" id="KW-0812">Transmembrane</keyword>
<keyword evidence="3" id="KW-1185">Reference proteome</keyword>
<protein>
    <recommendedName>
        <fullName evidence="4">Cytochrome b561 domain-containing protein</fullName>
    </recommendedName>
</protein>
<proteinExistence type="predicted"/>
<dbReference type="AlphaFoldDB" id="A0AAX6MM95"/>
<keyword evidence="1" id="KW-1133">Transmembrane helix</keyword>
<evidence type="ECO:0000313" key="3">
    <source>
        <dbReference type="Proteomes" id="UP001369815"/>
    </source>
</evidence>
<comment type="caution">
    <text evidence="2">The sequence shown here is derived from an EMBL/GenBank/DDBJ whole genome shotgun (WGS) entry which is preliminary data.</text>
</comment>
<name>A0AAX6MM95_9PEZI</name>
<feature type="transmembrane region" description="Helical" evidence="1">
    <location>
        <begin position="30"/>
        <end position="50"/>
    </location>
</feature>
<feature type="transmembrane region" description="Helical" evidence="1">
    <location>
        <begin position="153"/>
        <end position="170"/>
    </location>
</feature>
<dbReference type="EMBL" id="JBANMG010000005">
    <property type="protein sequence ID" value="KAK6953302.1"/>
    <property type="molecule type" value="Genomic_DNA"/>
</dbReference>
<evidence type="ECO:0008006" key="4">
    <source>
        <dbReference type="Google" id="ProtNLM"/>
    </source>
</evidence>
<dbReference type="InterPro" id="IPR018750">
    <property type="entry name" value="DUF2306_membrane"/>
</dbReference>
<gene>
    <name evidence="2" type="ORF">Daesc_005604</name>
</gene>
<evidence type="ECO:0000313" key="2">
    <source>
        <dbReference type="EMBL" id="KAK6953302.1"/>
    </source>
</evidence>
<dbReference type="Proteomes" id="UP001369815">
    <property type="component" value="Unassembled WGS sequence"/>
</dbReference>